<evidence type="ECO:0000256" key="1">
    <source>
        <dbReference type="SAM" id="MobiDB-lite"/>
    </source>
</evidence>
<keyword evidence="3" id="KW-1185">Reference proteome</keyword>
<feature type="region of interest" description="Disordered" evidence="1">
    <location>
        <begin position="1"/>
        <end position="71"/>
    </location>
</feature>
<evidence type="ECO:0008006" key="4">
    <source>
        <dbReference type="Google" id="ProtNLM"/>
    </source>
</evidence>
<dbReference type="EMBL" id="CP133612">
    <property type="protein sequence ID" value="WMV08464.1"/>
    <property type="molecule type" value="Genomic_DNA"/>
</dbReference>
<dbReference type="AlphaFoldDB" id="A0AAF0PV25"/>
<feature type="region of interest" description="Disordered" evidence="1">
    <location>
        <begin position="95"/>
        <end position="132"/>
    </location>
</feature>
<dbReference type="InterPro" id="IPR001141">
    <property type="entry name" value="Ribosomal_eL27"/>
</dbReference>
<accession>A0AAF0PV25</accession>
<evidence type="ECO:0000313" key="2">
    <source>
        <dbReference type="EMBL" id="WMV08464.1"/>
    </source>
</evidence>
<organism evidence="2 3">
    <name type="scientific">Solanum verrucosum</name>
    <dbReference type="NCBI Taxonomy" id="315347"/>
    <lineage>
        <taxon>Eukaryota</taxon>
        <taxon>Viridiplantae</taxon>
        <taxon>Streptophyta</taxon>
        <taxon>Embryophyta</taxon>
        <taxon>Tracheophyta</taxon>
        <taxon>Spermatophyta</taxon>
        <taxon>Magnoliopsida</taxon>
        <taxon>eudicotyledons</taxon>
        <taxon>Gunneridae</taxon>
        <taxon>Pentapetalae</taxon>
        <taxon>asterids</taxon>
        <taxon>lamiids</taxon>
        <taxon>Solanales</taxon>
        <taxon>Solanaceae</taxon>
        <taxon>Solanoideae</taxon>
        <taxon>Solaneae</taxon>
        <taxon>Solanum</taxon>
    </lineage>
</organism>
<protein>
    <recommendedName>
        <fullName evidence="4">60S ribosomal protein L27</fullName>
    </recommendedName>
</protein>
<gene>
    <name evidence="2" type="ORF">MTR67_001849</name>
</gene>
<dbReference type="GO" id="GO:0006412">
    <property type="term" value="P:translation"/>
    <property type="evidence" value="ECO:0007669"/>
    <property type="project" value="InterPro"/>
</dbReference>
<feature type="compositionally biased region" description="Basic residues" evidence="1">
    <location>
        <begin position="60"/>
        <end position="69"/>
    </location>
</feature>
<dbReference type="GO" id="GO:0003735">
    <property type="term" value="F:structural constituent of ribosome"/>
    <property type="evidence" value="ECO:0007669"/>
    <property type="project" value="InterPro"/>
</dbReference>
<proteinExistence type="predicted"/>
<dbReference type="Gene3D" id="2.30.30.770">
    <property type="match status" value="1"/>
</dbReference>
<sequence>RRRPRGRGLEAVSGPQDSRCLKVGKSSRQGKPHGEQGLEVGKTSKLVRPWGGQGLEVGKAKARGKKGQNLRRAEPLRKWSLEEGEALRKVGLGAGKGLRVKDSSRRVGPSGKAKPRGQAGPQGQGERVRTNEHDLKAEKQDFKAGRWGLEIGPRCGWVRPRDVSKYPKKVICKDSAKKQAKISRVKDFIKLVNYNHIMPTCYTIDVDLKDVVNADVLQAHDKKVNAAKETKARLEERFKTGKNCWFFTR</sequence>
<name>A0AAF0PV25_SOLVR</name>
<dbReference type="Proteomes" id="UP001234989">
    <property type="component" value="Chromosome 1"/>
</dbReference>
<feature type="non-terminal residue" evidence="2">
    <location>
        <position position="1"/>
    </location>
</feature>
<dbReference type="Pfam" id="PF01777">
    <property type="entry name" value="Ribosomal_L27e"/>
    <property type="match status" value="1"/>
</dbReference>
<dbReference type="InterPro" id="IPR038655">
    <property type="entry name" value="Ribosomal_eL27_sf"/>
</dbReference>
<dbReference type="GO" id="GO:0005840">
    <property type="term" value="C:ribosome"/>
    <property type="evidence" value="ECO:0007669"/>
    <property type="project" value="InterPro"/>
</dbReference>
<dbReference type="PANTHER" id="PTHR10497">
    <property type="entry name" value="60S RIBOSOMAL PROTEIN L27"/>
    <property type="match status" value="1"/>
</dbReference>
<reference evidence="2" key="1">
    <citation type="submission" date="2023-08" db="EMBL/GenBank/DDBJ databases">
        <title>A de novo genome assembly of Solanum verrucosum Schlechtendal, a Mexican diploid species geographically isolated from the other diploid A-genome species in potato relatives.</title>
        <authorList>
            <person name="Hosaka K."/>
        </authorList>
    </citation>
    <scope>NUCLEOTIDE SEQUENCE</scope>
    <source>
        <tissue evidence="2">Young leaves</tissue>
    </source>
</reference>
<evidence type="ECO:0000313" key="3">
    <source>
        <dbReference type="Proteomes" id="UP001234989"/>
    </source>
</evidence>